<evidence type="ECO:0000256" key="5">
    <source>
        <dbReference type="ARBA" id="ARBA00022692"/>
    </source>
</evidence>
<dbReference type="CDD" id="cd06261">
    <property type="entry name" value="TM_PBP2"/>
    <property type="match status" value="2"/>
</dbReference>
<dbReference type="Gene3D" id="1.10.3720.10">
    <property type="entry name" value="MetI-like"/>
    <property type="match status" value="2"/>
</dbReference>
<keyword evidence="3" id="KW-1003">Cell membrane</keyword>
<feature type="transmembrane region" description="Helical" evidence="8">
    <location>
        <begin position="384"/>
        <end position="406"/>
    </location>
</feature>
<dbReference type="InterPro" id="IPR035906">
    <property type="entry name" value="MetI-like_sf"/>
</dbReference>
<feature type="transmembrane region" description="Helical" evidence="8">
    <location>
        <begin position="191"/>
        <end position="216"/>
    </location>
</feature>
<feature type="domain" description="ABC transmembrane type-1" evidence="9">
    <location>
        <begin position="63"/>
        <end position="268"/>
    </location>
</feature>
<dbReference type="EMBL" id="FQVG01000025">
    <property type="protein sequence ID" value="SHE95845.1"/>
    <property type="molecule type" value="Genomic_DNA"/>
</dbReference>
<dbReference type="Proteomes" id="UP000184423">
    <property type="component" value="Unassembled WGS sequence"/>
</dbReference>
<name>A0A1M4XQX0_9CLOT</name>
<reference evidence="11" key="1">
    <citation type="submission" date="2016-11" db="EMBL/GenBank/DDBJ databases">
        <authorList>
            <person name="Varghese N."/>
            <person name="Submissions S."/>
        </authorList>
    </citation>
    <scope>NUCLEOTIDE SEQUENCE [LARGE SCALE GENOMIC DNA]</scope>
    <source>
        <strain evidence="11">DSM 10124</strain>
    </source>
</reference>
<feature type="transmembrane region" description="Helical" evidence="8">
    <location>
        <begin position="58"/>
        <end position="86"/>
    </location>
</feature>
<proteinExistence type="inferred from homology"/>
<accession>A0A1M4XQX0</accession>
<gene>
    <name evidence="10" type="ORF">SAMN02746091_01479</name>
</gene>
<evidence type="ECO:0000259" key="9">
    <source>
        <dbReference type="PROSITE" id="PS50928"/>
    </source>
</evidence>
<dbReference type="GO" id="GO:0005886">
    <property type="term" value="C:plasma membrane"/>
    <property type="evidence" value="ECO:0007669"/>
    <property type="project" value="UniProtKB-SubCell"/>
</dbReference>
<feature type="transmembrane region" description="Helical" evidence="8">
    <location>
        <begin position="518"/>
        <end position="540"/>
    </location>
</feature>
<evidence type="ECO:0000256" key="2">
    <source>
        <dbReference type="ARBA" id="ARBA00022448"/>
    </source>
</evidence>
<keyword evidence="4" id="KW-0997">Cell inner membrane</keyword>
<keyword evidence="7 8" id="KW-0472">Membrane</keyword>
<dbReference type="PANTHER" id="PTHR43357:SF3">
    <property type="entry name" value="FE(3+)-TRANSPORT SYSTEM PERMEASE PROTEIN FBPB 2"/>
    <property type="match status" value="1"/>
</dbReference>
<evidence type="ECO:0000313" key="10">
    <source>
        <dbReference type="EMBL" id="SHE95845.1"/>
    </source>
</evidence>
<protein>
    <submittedName>
        <fullName evidence="10">Iron(III) transport system permease protein</fullName>
    </submittedName>
</protein>
<sequence length="550" mass="60741">MNKKIKWDFWSIVTLSILVIFALFLIYPLTTLFIDAFKEPLTSKFTLSNFQKFFSKKYYYQALINSIVSATSVTLLSIIIGLPIAYLMTAYNIKGKKLLEILIIISMLSPPFIGAYSWVLLCGRSGVVTKFFKQYLNLNIPTIYGYAGILLVLTLKLYPFIYLYVSGALKKIDSSLIEAAESLGSKPSRKLVFVIIPLILPTLLAGGLLVFMNAIADFGTPVLIGEGYNVMPTLIYSEFISEVGGQANFAAAMATVMVFLTSIIFLIQRYIINKRSYVMSSLRPIQTGKLKGIGNYLAHIFIYFIVILSIIPQITVIYTSFLNTKGAMFLHEFSLKSYRTVFSRLGKSIANTYVYGLVAIVVIILIGMLTAYISTRRKSTITTIIDTVTMFPYIIPGSVLGITLLLAFNKGYIILSGTATIMIIAFVIRRLPYTLRSSAAILYQISPSIEEASISLGCSPVKTFFKVTAKMMLPGVLSGAILSWITVINELSASVILYTSNTRTMSVTIYTEVVRASYGTAAALSTILTATTIVSLLIFFKLTGSKNISI</sequence>
<evidence type="ECO:0000256" key="4">
    <source>
        <dbReference type="ARBA" id="ARBA00022519"/>
    </source>
</evidence>
<feature type="transmembrane region" description="Helical" evidence="8">
    <location>
        <begin position="249"/>
        <end position="272"/>
    </location>
</feature>
<evidence type="ECO:0000256" key="3">
    <source>
        <dbReference type="ARBA" id="ARBA00022475"/>
    </source>
</evidence>
<feature type="transmembrane region" description="Helical" evidence="8">
    <location>
        <begin position="143"/>
        <end position="165"/>
    </location>
</feature>
<keyword evidence="2 8" id="KW-0813">Transport</keyword>
<keyword evidence="5 8" id="KW-0812">Transmembrane</keyword>
<feature type="transmembrane region" description="Helical" evidence="8">
    <location>
        <begin position="476"/>
        <end position="498"/>
    </location>
</feature>
<dbReference type="PANTHER" id="PTHR43357">
    <property type="entry name" value="INNER MEMBRANE ABC TRANSPORTER PERMEASE PROTEIN YDCV"/>
    <property type="match status" value="1"/>
</dbReference>
<feature type="transmembrane region" description="Helical" evidence="8">
    <location>
        <begin position="293"/>
        <end position="318"/>
    </location>
</feature>
<evidence type="ECO:0000256" key="7">
    <source>
        <dbReference type="ARBA" id="ARBA00023136"/>
    </source>
</evidence>
<dbReference type="RefSeq" id="WP_073248755.1">
    <property type="nucleotide sequence ID" value="NZ_FQVG01000025.1"/>
</dbReference>
<evidence type="ECO:0000313" key="11">
    <source>
        <dbReference type="Proteomes" id="UP000184423"/>
    </source>
</evidence>
<feature type="transmembrane region" description="Helical" evidence="8">
    <location>
        <begin position="412"/>
        <end position="428"/>
    </location>
</feature>
<evidence type="ECO:0000256" key="6">
    <source>
        <dbReference type="ARBA" id="ARBA00022989"/>
    </source>
</evidence>
<dbReference type="SUPFAM" id="SSF161098">
    <property type="entry name" value="MetI-like"/>
    <property type="match status" value="2"/>
</dbReference>
<feature type="transmembrane region" description="Helical" evidence="8">
    <location>
        <begin position="12"/>
        <end position="34"/>
    </location>
</feature>
<comment type="subcellular location">
    <subcellularLocation>
        <location evidence="1">Cell inner membrane</location>
        <topology evidence="1">Multi-pass membrane protein</topology>
    </subcellularLocation>
    <subcellularLocation>
        <location evidence="8">Cell membrane</location>
        <topology evidence="8">Multi-pass membrane protein</topology>
    </subcellularLocation>
</comment>
<keyword evidence="11" id="KW-1185">Reference proteome</keyword>
<dbReference type="AlphaFoldDB" id="A0A1M4XQX0"/>
<feature type="transmembrane region" description="Helical" evidence="8">
    <location>
        <begin position="353"/>
        <end position="372"/>
    </location>
</feature>
<feature type="domain" description="ABC transmembrane type-1" evidence="9">
    <location>
        <begin position="349"/>
        <end position="539"/>
    </location>
</feature>
<organism evidence="10 11">
    <name type="scientific">Caloramator proteoclasticus DSM 10124</name>
    <dbReference type="NCBI Taxonomy" id="1121262"/>
    <lineage>
        <taxon>Bacteria</taxon>
        <taxon>Bacillati</taxon>
        <taxon>Bacillota</taxon>
        <taxon>Clostridia</taxon>
        <taxon>Eubacteriales</taxon>
        <taxon>Clostridiaceae</taxon>
        <taxon>Caloramator</taxon>
    </lineage>
</organism>
<dbReference type="PROSITE" id="PS50928">
    <property type="entry name" value="ABC_TM1"/>
    <property type="match status" value="2"/>
</dbReference>
<comment type="similarity">
    <text evidence="8">Belongs to the binding-protein-dependent transport system permease family.</text>
</comment>
<keyword evidence="6 8" id="KW-1133">Transmembrane helix</keyword>
<evidence type="ECO:0000256" key="8">
    <source>
        <dbReference type="RuleBase" id="RU363032"/>
    </source>
</evidence>
<feature type="transmembrane region" description="Helical" evidence="8">
    <location>
        <begin position="98"/>
        <end position="121"/>
    </location>
</feature>
<evidence type="ECO:0000256" key="1">
    <source>
        <dbReference type="ARBA" id="ARBA00004429"/>
    </source>
</evidence>
<dbReference type="InterPro" id="IPR000515">
    <property type="entry name" value="MetI-like"/>
</dbReference>
<dbReference type="Pfam" id="PF00528">
    <property type="entry name" value="BPD_transp_1"/>
    <property type="match status" value="2"/>
</dbReference>
<dbReference type="GO" id="GO:0055085">
    <property type="term" value="P:transmembrane transport"/>
    <property type="evidence" value="ECO:0007669"/>
    <property type="project" value="InterPro"/>
</dbReference>